<dbReference type="SUPFAM" id="SSF57667">
    <property type="entry name" value="beta-beta-alpha zinc fingers"/>
    <property type="match status" value="1"/>
</dbReference>
<reference evidence="10 11" key="1">
    <citation type="submission" date="2024-01" db="EMBL/GenBank/DDBJ databases">
        <title>The genome of the rayed Mediterranean limpet Patella caerulea (Linnaeus, 1758).</title>
        <authorList>
            <person name="Anh-Thu Weber A."/>
            <person name="Halstead-Nussloch G."/>
        </authorList>
    </citation>
    <scope>NUCLEOTIDE SEQUENCE [LARGE SCALE GENOMIC DNA]</scope>
    <source>
        <strain evidence="10">AATW-2023a</strain>
        <tissue evidence="10">Whole specimen</tissue>
    </source>
</reference>
<dbReference type="InterPro" id="IPR036236">
    <property type="entry name" value="Znf_C2H2_sf"/>
</dbReference>
<accession>A0AAN8JBI6</accession>
<dbReference type="EMBL" id="JAZGQO010000011">
    <property type="protein sequence ID" value="KAK6173800.1"/>
    <property type="molecule type" value="Genomic_DNA"/>
</dbReference>
<gene>
    <name evidence="10" type="ORF">SNE40_017195</name>
</gene>
<evidence type="ECO:0000256" key="8">
    <source>
        <dbReference type="SAM" id="MobiDB-lite"/>
    </source>
</evidence>
<keyword evidence="5" id="KW-0862">Zinc</keyword>
<keyword evidence="2" id="KW-0479">Metal-binding</keyword>
<dbReference type="GO" id="GO:0008270">
    <property type="term" value="F:zinc ion binding"/>
    <property type="evidence" value="ECO:0007669"/>
    <property type="project" value="UniProtKB-KW"/>
</dbReference>
<keyword evidence="4 7" id="KW-0863">Zinc-finger</keyword>
<evidence type="ECO:0000256" key="7">
    <source>
        <dbReference type="PROSITE-ProRule" id="PRU00042"/>
    </source>
</evidence>
<name>A0AAN8JBI6_PATCE</name>
<evidence type="ECO:0000256" key="5">
    <source>
        <dbReference type="ARBA" id="ARBA00022833"/>
    </source>
</evidence>
<feature type="domain" description="C2H2-type" evidence="9">
    <location>
        <begin position="490"/>
        <end position="517"/>
    </location>
</feature>
<dbReference type="GO" id="GO:0005634">
    <property type="term" value="C:nucleus"/>
    <property type="evidence" value="ECO:0007669"/>
    <property type="project" value="UniProtKB-SubCell"/>
</dbReference>
<feature type="domain" description="C2H2-type" evidence="9">
    <location>
        <begin position="518"/>
        <end position="545"/>
    </location>
</feature>
<dbReference type="PANTHER" id="PTHR24394:SF44">
    <property type="entry name" value="ZINC FINGER PROTEIN 271-LIKE"/>
    <property type="match status" value="1"/>
</dbReference>
<protein>
    <recommendedName>
        <fullName evidence="9">C2H2-type domain-containing protein</fullName>
    </recommendedName>
</protein>
<dbReference type="Gene3D" id="3.30.160.60">
    <property type="entry name" value="Classic Zinc Finger"/>
    <property type="match status" value="2"/>
</dbReference>
<proteinExistence type="predicted"/>
<keyword evidence="6" id="KW-0539">Nucleus</keyword>
<dbReference type="PROSITE" id="PS50157">
    <property type="entry name" value="ZINC_FINGER_C2H2_2"/>
    <property type="match status" value="2"/>
</dbReference>
<dbReference type="FunFam" id="3.30.160.60:FF:000100">
    <property type="entry name" value="Zinc finger 45-like"/>
    <property type="match status" value="1"/>
</dbReference>
<evidence type="ECO:0000256" key="1">
    <source>
        <dbReference type="ARBA" id="ARBA00004123"/>
    </source>
</evidence>
<dbReference type="GO" id="GO:0000981">
    <property type="term" value="F:DNA-binding transcription factor activity, RNA polymerase II-specific"/>
    <property type="evidence" value="ECO:0007669"/>
    <property type="project" value="TreeGrafter"/>
</dbReference>
<evidence type="ECO:0000256" key="2">
    <source>
        <dbReference type="ARBA" id="ARBA00022723"/>
    </source>
</evidence>
<evidence type="ECO:0000256" key="6">
    <source>
        <dbReference type="ARBA" id="ARBA00023242"/>
    </source>
</evidence>
<dbReference type="InterPro" id="IPR013087">
    <property type="entry name" value="Znf_C2H2_type"/>
</dbReference>
<dbReference type="AlphaFoldDB" id="A0AAN8JBI6"/>
<dbReference type="PROSITE" id="PS00028">
    <property type="entry name" value="ZINC_FINGER_C2H2_1"/>
    <property type="match status" value="1"/>
</dbReference>
<dbReference type="SMART" id="SM00355">
    <property type="entry name" value="ZnF_C2H2"/>
    <property type="match status" value="3"/>
</dbReference>
<dbReference type="PANTHER" id="PTHR24394">
    <property type="entry name" value="ZINC FINGER PROTEIN"/>
    <property type="match status" value="1"/>
</dbReference>
<feature type="compositionally biased region" description="Polar residues" evidence="8">
    <location>
        <begin position="274"/>
        <end position="289"/>
    </location>
</feature>
<keyword evidence="11" id="KW-1185">Reference proteome</keyword>
<evidence type="ECO:0000259" key="9">
    <source>
        <dbReference type="PROSITE" id="PS50157"/>
    </source>
</evidence>
<evidence type="ECO:0000313" key="10">
    <source>
        <dbReference type="EMBL" id="KAK6173800.1"/>
    </source>
</evidence>
<evidence type="ECO:0000256" key="3">
    <source>
        <dbReference type="ARBA" id="ARBA00022737"/>
    </source>
</evidence>
<comment type="subcellular location">
    <subcellularLocation>
        <location evidence="1">Nucleus</location>
    </subcellularLocation>
</comment>
<comment type="caution">
    <text evidence="10">The sequence shown here is derived from an EMBL/GenBank/DDBJ whole genome shotgun (WGS) entry which is preliminary data.</text>
</comment>
<feature type="region of interest" description="Disordered" evidence="8">
    <location>
        <begin position="236"/>
        <end position="265"/>
    </location>
</feature>
<evidence type="ECO:0000256" key="4">
    <source>
        <dbReference type="ARBA" id="ARBA00022771"/>
    </source>
</evidence>
<dbReference type="Proteomes" id="UP001347796">
    <property type="component" value="Unassembled WGS sequence"/>
</dbReference>
<feature type="region of interest" description="Disordered" evidence="8">
    <location>
        <begin position="274"/>
        <end position="293"/>
    </location>
</feature>
<sequence length="549" mass="60884">MTSTCEMNQEVQTHLIISQIDVNRIIQTCDSLVNNQNITVNQLISLFCKISGCDSYCEQIVSLCNQILSDTVTSSNDIVNVCKSLKHIDLSLDEPDTYLVIEHDEDPGSLTSVEPSNQIAKETFLCQNNVSPSILKTPLERSKHKPSLLQISKPQITIATSKPNITIPTSQPESPILTNSPELHIVTSQPELPKDTSHPEIIIETGQPELPIDTSHPEIIIEIGQPELLVPIATSQPKPSKPNNIETSQPELPIETSQSKSSILTRSKSNITIATNEPDIPTSTSNSESTSKHMLPITISKSESLKIINNPQLHPPSCQGKLPLATSLLKSPIATSKPEILKATSKSTAAFLKSTSPKCNTVTIYPKSFVAACTSELPIVTNKSEFTIATSSNRNNSKSSTIVQTLKNATDSETIKAIDNLIQNNANLLQSNLVSKRKPLPPKSKHKHKVFSSERRPKPCERFICNICEKIFTRGSLRKHKLTHLDHKPVACPQCDYRCVSQSYLTTHLQRHNREKNYQCEKCGKFFKRTANLRRHKLTHSVTKKEIAL</sequence>
<dbReference type="Pfam" id="PF00096">
    <property type="entry name" value="zf-C2H2"/>
    <property type="match status" value="3"/>
</dbReference>
<organism evidence="10 11">
    <name type="scientific">Patella caerulea</name>
    <name type="common">Rayed Mediterranean limpet</name>
    <dbReference type="NCBI Taxonomy" id="87958"/>
    <lineage>
        <taxon>Eukaryota</taxon>
        <taxon>Metazoa</taxon>
        <taxon>Spiralia</taxon>
        <taxon>Lophotrochozoa</taxon>
        <taxon>Mollusca</taxon>
        <taxon>Gastropoda</taxon>
        <taxon>Patellogastropoda</taxon>
        <taxon>Patelloidea</taxon>
        <taxon>Patellidae</taxon>
        <taxon>Patella</taxon>
    </lineage>
</organism>
<keyword evidence="3" id="KW-0677">Repeat</keyword>
<evidence type="ECO:0000313" key="11">
    <source>
        <dbReference type="Proteomes" id="UP001347796"/>
    </source>
</evidence>